<dbReference type="InterPro" id="IPR010559">
    <property type="entry name" value="Sig_transdc_His_kin_internal"/>
</dbReference>
<feature type="transmembrane region" description="Helical" evidence="2">
    <location>
        <begin position="96"/>
        <end position="121"/>
    </location>
</feature>
<dbReference type="PANTHER" id="PTHR34220:SF9">
    <property type="entry name" value="SIGNAL TRANSDUCTION HISTIDINE KINASE INTERNAL REGION DOMAIN-CONTAINING PROTEIN"/>
    <property type="match status" value="1"/>
</dbReference>
<dbReference type="SUPFAM" id="SSF52172">
    <property type="entry name" value="CheY-like"/>
    <property type="match status" value="1"/>
</dbReference>
<dbReference type="PANTHER" id="PTHR34220">
    <property type="entry name" value="SENSOR HISTIDINE KINASE YPDA"/>
    <property type="match status" value="1"/>
</dbReference>
<evidence type="ECO:0008006" key="6">
    <source>
        <dbReference type="Google" id="ProtNLM"/>
    </source>
</evidence>
<dbReference type="Pfam" id="PF00072">
    <property type="entry name" value="Response_reg"/>
    <property type="match status" value="1"/>
</dbReference>
<dbReference type="Pfam" id="PF06580">
    <property type="entry name" value="His_kinase"/>
    <property type="match status" value="1"/>
</dbReference>
<evidence type="ECO:0000313" key="5">
    <source>
        <dbReference type="EMBL" id="KAJ9620032.1"/>
    </source>
</evidence>
<keyword evidence="2" id="KW-0472">Membrane</keyword>
<dbReference type="Gene3D" id="3.30.565.10">
    <property type="entry name" value="Histidine kinase-like ATPase, C-terminal domain"/>
    <property type="match status" value="1"/>
</dbReference>
<dbReference type="SMART" id="SM00448">
    <property type="entry name" value="REC"/>
    <property type="match status" value="1"/>
</dbReference>
<name>A0AA38XSQ5_9EURO</name>
<dbReference type="SMART" id="SM00850">
    <property type="entry name" value="LytTR"/>
    <property type="match status" value="1"/>
</dbReference>
<feature type="modified residue" description="4-aspartylphosphate" evidence="1">
    <location>
        <position position="435"/>
    </location>
</feature>
<evidence type="ECO:0000259" key="4">
    <source>
        <dbReference type="PROSITE" id="PS50930"/>
    </source>
</evidence>
<dbReference type="InterPro" id="IPR011006">
    <property type="entry name" value="CheY-like_superfamily"/>
</dbReference>
<dbReference type="GO" id="GO:0000155">
    <property type="term" value="F:phosphorelay sensor kinase activity"/>
    <property type="evidence" value="ECO:0007669"/>
    <property type="project" value="InterPro"/>
</dbReference>
<feature type="transmembrane region" description="Helical" evidence="2">
    <location>
        <begin position="29"/>
        <end position="46"/>
    </location>
</feature>
<reference evidence="5" key="1">
    <citation type="submission" date="2022-10" db="EMBL/GenBank/DDBJ databases">
        <title>Culturing micro-colonial fungi from biological soil crusts in the Mojave desert and describing Neophaeococcomyces mojavensis, and introducing the new genera and species Taxawa tesnikishii.</title>
        <authorList>
            <person name="Kurbessoian T."/>
            <person name="Stajich J.E."/>
        </authorList>
    </citation>
    <scope>NUCLEOTIDE SEQUENCE</scope>
    <source>
        <strain evidence="5">TK_35</strain>
    </source>
</reference>
<feature type="transmembrane region" description="Helical" evidence="2">
    <location>
        <begin position="133"/>
        <end position="154"/>
    </location>
</feature>
<gene>
    <name evidence="5" type="ORF">H2204_012457</name>
</gene>
<dbReference type="SUPFAM" id="SSF55874">
    <property type="entry name" value="ATPase domain of HSP90 chaperone/DNA topoisomerase II/histidine kinase"/>
    <property type="match status" value="1"/>
</dbReference>
<dbReference type="GO" id="GO:0016020">
    <property type="term" value="C:membrane"/>
    <property type="evidence" value="ECO:0007669"/>
    <property type="project" value="InterPro"/>
</dbReference>
<dbReference type="AlphaFoldDB" id="A0AA38XSQ5"/>
<evidence type="ECO:0000256" key="1">
    <source>
        <dbReference type="PROSITE-ProRule" id="PRU00169"/>
    </source>
</evidence>
<feature type="domain" description="HTH LytTR-type" evidence="4">
    <location>
        <begin position="529"/>
        <end position="633"/>
    </location>
</feature>
<dbReference type="Pfam" id="PF04397">
    <property type="entry name" value="LytTR"/>
    <property type="match status" value="1"/>
</dbReference>
<keyword evidence="2" id="KW-0812">Transmembrane</keyword>
<dbReference type="InterPro" id="IPR050640">
    <property type="entry name" value="Bact_2-comp_sensor_kinase"/>
</dbReference>
<dbReference type="GO" id="GO:0003677">
    <property type="term" value="F:DNA binding"/>
    <property type="evidence" value="ECO:0007669"/>
    <property type="project" value="InterPro"/>
</dbReference>
<comment type="caution">
    <text evidence="5">The sequence shown here is derived from an EMBL/GenBank/DDBJ whole genome shotgun (WGS) entry which is preliminary data.</text>
</comment>
<protein>
    <recommendedName>
        <fullName evidence="6">Response regulator</fullName>
    </recommendedName>
</protein>
<evidence type="ECO:0000259" key="3">
    <source>
        <dbReference type="PROSITE" id="PS50110"/>
    </source>
</evidence>
<proteinExistence type="predicted"/>
<dbReference type="InterPro" id="IPR007492">
    <property type="entry name" value="LytTR_DNA-bd_dom"/>
</dbReference>
<dbReference type="Gene3D" id="2.40.50.1020">
    <property type="entry name" value="LytTr DNA-binding domain"/>
    <property type="match status" value="1"/>
</dbReference>
<dbReference type="EMBL" id="JAPDRN010000128">
    <property type="protein sequence ID" value="KAJ9620032.1"/>
    <property type="molecule type" value="Genomic_DNA"/>
</dbReference>
<sequence>MLCIRWRWPAPGTGTHAMKIRLGHTQIDVLRYLLLWLAVALAFTLQKVLSQGLQGQSFPFEVYLRWSMIQWFTWAVLAPLVFTLGERYPLRPERRLAGMGVQLLASAGVTGLAMVVGALVSTWFEPSSFGEQLWYFIAQHFAMGLLTYWALFAIQQALHFQQEKARREVEASRLAAELAQSRLLALKSQLQPHFLFNTLHAIITLLDDDKAGAEDMLLRLSELLRAFLEDYDGQEISLRQELELIELYLGIQRTRFKDRLHSRIYVAPELLDGAVPSLILQPLVENALRHGIGRNLGEDTIEIEGRRDGDMLCIEVRNQNSTLQQPGAPGGHGIGLSNTRLRLRELYGDAAEVRLDLLWPQGVACRVRLPLRILDDADDAPDLSVLVVDDEPIARRAVTRLLHGDVDIDNVAECGDGVSAVAAIRAQSPDLVFLDVQMPGITGLDVLATIGAARMPATVFVTAYEQYAVRAFEANALDYLVKPFSRERFAATLLRAKSRLTQAADAADNTRLLQALDVLRRREDYLQRIAVREGEAVMLLAVQDILWIRANRNTVQLHLPDRVHELRETMNSLAERLDPRHFARVHRSAIVNIARVRTIHPWFNGHHVLTLENGQQLRMSRYQHEAFLRLVSARAQV</sequence>
<keyword evidence="2" id="KW-1133">Transmembrane helix</keyword>
<dbReference type="InterPro" id="IPR001789">
    <property type="entry name" value="Sig_transdc_resp-reg_receiver"/>
</dbReference>
<dbReference type="InterPro" id="IPR036890">
    <property type="entry name" value="HATPase_C_sf"/>
</dbReference>
<dbReference type="PROSITE" id="PS50110">
    <property type="entry name" value="RESPONSE_REGULATORY"/>
    <property type="match status" value="1"/>
</dbReference>
<keyword evidence="1" id="KW-0597">Phosphoprotein</keyword>
<dbReference type="PROSITE" id="PS50930">
    <property type="entry name" value="HTH_LYTTR"/>
    <property type="match status" value="1"/>
</dbReference>
<feature type="transmembrane region" description="Helical" evidence="2">
    <location>
        <begin position="66"/>
        <end position="84"/>
    </location>
</feature>
<dbReference type="Gene3D" id="3.40.50.2300">
    <property type="match status" value="1"/>
</dbReference>
<feature type="domain" description="Response regulatory" evidence="3">
    <location>
        <begin position="384"/>
        <end position="497"/>
    </location>
</feature>
<accession>A0AA38XSQ5</accession>
<organism evidence="5">
    <name type="scientific">Knufia peltigerae</name>
    <dbReference type="NCBI Taxonomy" id="1002370"/>
    <lineage>
        <taxon>Eukaryota</taxon>
        <taxon>Fungi</taxon>
        <taxon>Dikarya</taxon>
        <taxon>Ascomycota</taxon>
        <taxon>Pezizomycotina</taxon>
        <taxon>Eurotiomycetes</taxon>
        <taxon>Chaetothyriomycetidae</taxon>
        <taxon>Chaetothyriales</taxon>
        <taxon>Trichomeriaceae</taxon>
        <taxon>Knufia</taxon>
    </lineage>
</organism>
<evidence type="ECO:0000256" key="2">
    <source>
        <dbReference type="SAM" id="Phobius"/>
    </source>
</evidence>